<dbReference type="HAMAP" id="MF_00374">
    <property type="entry name" value="Ribosomal_uL29"/>
    <property type="match status" value="1"/>
</dbReference>
<evidence type="ECO:0000256" key="3">
    <source>
        <dbReference type="ARBA" id="ARBA00023274"/>
    </source>
</evidence>
<evidence type="ECO:0000256" key="5">
    <source>
        <dbReference type="HAMAP-Rule" id="MF_00374"/>
    </source>
</evidence>
<keyword evidence="3 5" id="KW-0687">Ribonucleoprotein</keyword>
<dbReference type="CDD" id="cd00427">
    <property type="entry name" value="Ribosomal_L29_HIP"/>
    <property type="match status" value="1"/>
</dbReference>
<keyword evidence="2 5" id="KW-0689">Ribosomal protein</keyword>
<dbReference type="FunFam" id="1.10.287.310:FF:000001">
    <property type="entry name" value="50S ribosomal protein L29"/>
    <property type="match status" value="1"/>
</dbReference>
<dbReference type="NCBIfam" id="TIGR00012">
    <property type="entry name" value="L29"/>
    <property type="match status" value="1"/>
</dbReference>
<dbReference type="InterPro" id="IPR018254">
    <property type="entry name" value="Ribosomal_uL29_CS"/>
</dbReference>
<sequence length="66" mass="7586">MATTKKHPFAELTAKELEAKIRDLKEESFALRLQKATGQLENTARIRTVRRDLARAMTFLNARQEA</sequence>
<protein>
    <recommendedName>
        <fullName evidence="4 5">Large ribosomal subunit protein uL29</fullName>
    </recommendedName>
</protein>
<dbReference type="GO" id="GO:0006412">
    <property type="term" value="P:translation"/>
    <property type="evidence" value="ECO:0007669"/>
    <property type="project" value="UniProtKB-UniRule"/>
</dbReference>
<evidence type="ECO:0000256" key="4">
    <source>
        <dbReference type="ARBA" id="ARBA00035204"/>
    </source>
</evidence>
<accession>A0A840V678</accession>
<comment type="caution">
    <text evidence="7">The sequence shown here is derived from an EMBL/GenBank/DDBJ whole genome shotgun (WGS) entry which is preliminary data.</text>
</comment>
<dbReference type="Pfam" id="PF00831">
    <property type="entry name" value="Ribosomal_L29"/>
    <property type="match status" value="1"/>
</dbReference>
<dbReference type="InterPro" id="IPR001854">
    <property type="entry name" value="Ribosomal_uL29"/>
</dbReference>
<proteinExistence type="inferred from homology"/>
<dbReference type="GO" id="GO:0005840">
    <property type="term" value="C:ribosome"/>
    <property type="evidence" value="ECO:0007669"/>
    <property type="project" value="UniProtKB-KW"/>
</dbReference>
<keyword evidence="8" id="KW-1185">Reference proteome</keyword>
<evidence type="ECO:0000256" key="2">
    <source>
        <dbReference type="ARBA" id="ARBA00022980"/>
    </source>
</evidence>
<organism evidence="7 8">
    <name type="scientific">Haloferula luteola</name>
    <dbReference type="NCBI Taxonomy" id="595692"/>
    <lineage>
        <taxon>Bacteria</taxon>
        <taxon>Pseudomonadati</taxon>
        <taxon>Verrucomicrobiota</taxon>
        <taxon>Verrucomicrobiia</taxon>
        <taxon>Verrucomicrobiales</taxon>
        <taxon>Verrucomicrobiaceae</taxon>
        <taxon>Haloferula</taxon>
    </lineage>
</organism>
<dbReference type="SUPFAM" id="SSF46561">
    <property type="entry name" value="Ribosomal protein L29 (L29p)"/>
    <property type="match status" value="1"/>
</dbReference>
<evidence type="ECO:0000313" key="8">
    <source>
        <dbReference type="Proteomes" id="UP000557717"/>
    </source>
</evidence>
<dbReference type="RefSeq" id="WP_184017039.1">
    <property type="nucleotide sequence ID" value="NZ_JACHFD010000005.1"/>
</dbReference>
<evidence type="ECO:0000313" key="7">
    <source>
        <dbReference type="EMBL" id="MBB5351134.1"/>
    </source>
</evidence>
<dbReference type="Proteomes" id="UP000557717">
    <property type="component" value="Unassembled WGS sequence"/>
</dbReference>
<dbReference type="InterPro" id="IPR036049">
    <property type="entry name" value="Ribosomal_uL29_sf"/>
</dbReference>
<dbReference type="AlphaFoldDB" id="A0A840V678"/>
<keyword evidence="6" id="KW-0175">Coiled coil</keyword>
<gene>
    <name evidence="5" type="primary">rpmC</name>
    <name evidence="7" type="ORF">HNR46_001368</name>
</gene>
<name>A0A840V678_9BACT</name>
<dbReference type="PROSITE" id="PS00579">
    <property type="entry name" value="RIBOSOMAL_L29"/>
    <property type="match status" value="1"/>
</dbReference>
<evidence type="ECO:0000256" key="6">
    <source>
        <dbReference type="SAM" id="Coils"/>
    </source>
</evidence>
<evidence type="ECO:0000256" key="1">
    <source>
        <dbReference type="ARBA" id="ARBA00009254"/>
    </source>
</evidence>
<reference evidence="7 8" key="1">
    <citation type="submission" date="2020-08" db="EMBL/GenBank/DDBJ databases">
        <title>Genomic Encyclopedia of Type Strains, Phase IV (KMG-IV): sequencing the most valuable type-strain genomes for metagenomic binning, comparative biology and taxonomic classification.</title>
        <authorList>
            <person name="Goeker M."/>
        </authorList>
    </citation>
    <scope>NUCLEOTIDE SEQUENCE [LARGE SCALE GENOMIC DNA]</scope>
    <source>
        <strain evidence="7 8">YC6886</strain>
    </source>
</reference>
<comment type="similarity">
    <text evidence="1 5">Belongs to the universal ribosomal protein uL29 family.</text>
</comment>
<dbReference type="GO" id="GO:0003735">
    <property type="term" value="F:structural constituent of ribosome"/>
    <property type="evidence" value="ECO:0007669"/>
    <property type="project" value="InterPro"/>
</dbReference>
<dbReference type="GO" id="GO:1990904">
    <property type="term" value="C:ribonucleoprotein complex"/>
    <property type="evidence" value="ECO:0007669"/>
    <property type="project" value="UniProtKB-KW"/>
</dbReference>
<dbReference type="EMBL" id="JACHFD010000005">
    <property type="protein sequence ID" value="MBB5351134.1"/>
    <property type="molecule type" value="Genomic_DNA"/>
</dbReference>
<dbReference type="Gene3D" id="1.10.287.310">
    <property type="match status" value="1"/>
</dbReference>
<feature type="coiled-coil region" evidence="6">
    <location>
        <begin position="7"/>
        <end position="34"/>
    </location>
</feature>